<keyword evidence="1" id="KW-0812">Transmembrane</keyword>
<name>A0ABR3J0G3_9AGAR</name>
<evidence type="ECO:0000313" key="2">
    <source>
        <dbReference type="EMBL" id="KAL0949056.1"/>
    </source>
</evidence>
<feature type="transmembrane region" description="Helical" evidence="1">
    <location>
        <begin position="12"/>
        <end position="34"/>
    </location>
</feature>
<sequence length="80" mass="9267">MLDALVKQQPIIGIIAMGRILSFFLPGVLCKIYVCDALEKHKALKEEIQDEAWFRDPHCIYNNLCHDFMILSPHARLQNE</sequence>
<proteinExistence type="predicted"/>
<keyword evidence="1" id="KW-0472">Membrane</keyword>
<dbReference type="Proteomes" id="UP001556367">
    <property type="component" value="Unassembled WGS sequence"/>
</dbReference>
<keyword evidence="1" id="KW-1133">Transmembrane helix</keyword>
<evidence type="ECO:0000256" key="1">
    <source>
        <dbReference type="SAM" id="Phobius"/>
    </source>
</evidence>
<gene>
    <name evidence="2" type="ORF">HGRIS_009154</name>
</gene>
<accession>A0ABR3J0G3</accession>
<protein>
    <submittedName>
        <fullName evidence="2">Uncharacterized protein</fullName>
    </submittedName>
</protein>
<comment type="caution">
    <text evidence="2">The sequence shown here is derived from an EMBL/GenBank/DDBJ whole genome shotgun (WGS) entry which is preliminary data.</text>
</comment>
<organism evidence="2 3">
    <name type="scientific">Hohenbuehelia grisea</name>
    <dbReference type="NCBI Taxonomy" id="104357"/>
    <lineage>
        <taxon>Eukaryota</taxon>
        <taxon>Fungi</taxon>
        <taxon>Dikarya</taxon>
        <taxon>Basidiomycota</taxon>
        <taxon>Agaricomycotina</taxon>
        <taxon>Agaricomycetes</taxon>
        <taxon>Agaricomycetidae</taxon>
        <taxon>Agaricales</taxon>
        <taxon>Pleurotineae</taxon>
        <taxon>Pleurotaceae</taxon>
        <taxon>Hohenbuehelia</taxon>
    </lineage>
</organism>
<reference evidence="3" key="1">
    <citation type="submission" date="2024-06" db="EMBL/GenBank/DDBJ databases">
        <title>Multi-omics analyses provide insights into the biosynthesis of the anticancer antibiotic pleurotin in Hohenbuehelia grisea.</title>
        <authorList>
            <person name="Weaver J.A."/>
            <person name="Alberti F."/>
        </authorList>
    </citation>
    <scope>NUCLEOTIDE SEQUENCE [LARGE SCALE GENOMIC DNA]</scope>
    <source>
        <strain evidence="3">T-177</strain>
    </source>
</reference>
<keyword evidence="3" id="KW-1185">Reference proteome</keyword>
<evidence type="ECO:0000313" key="3">
    <source>
        <dbReference type="Proteomes" id="UP001556367"/>
    </source>
</evidence>
<dbReference type="EMBL" id="JASNQZ010000012">
    <property type="protein sequence ID" value="KAL0949056.1"/>
    <property type="molecule type" value="Genomic_DNA"/>
</dbReference>